<sequence>MYSVGVVTLLQLLWEHELPSSFVLVTLGLFLSLVFLCRRNQRHQDTPAHLPRFFLFNTFTFFRRRYDFFVWGFQVTGQRLFQFRLLRNNVVVVSGEQGRRDFFNAKGLDLQEGFVILSGALPIIHGVTTGLRQQRVARIYRRLANAQRSERLTELIPEILNDGRRLLQPWEKAGTLDPFDRIYELIFQATVRCLTCTEIADDPEIVARLRQLFDKVDRGTTPATVLFPWFPSSAMVSKARATKQIYDIIVNAIKVREQSGVSHNDNLQLFLDSGDEMSTIAGFMIGLVTAGARSTGNTASWLITYLGCHPRWRDEARAEVENLISSHALDTISACDSPLQSSTALSSIPLTAWESETPVMDMLIRETLRIAQPHTAMRRNVGPETYIDGKVIPTGTLVVYPFSDVHLNPALYPDPWRFDPTRPQLQADSAYVGWGGGRVTCLGSRTARLTMKLVTALLLLDFDFDTVDENGRIADPHPIPNWNDDLACRPVRGQFFLKHKSLDFPCGRRSPGTHPL</sequence>
<feature type="binding site" description="axial binding residue" evidence="8">
    <location>
        <position position="441"/>
    </location>
    <ligand>
        <name>heme</name>
        <dbReference type="ChEBI" id="CHEBI:30413"/>
    </ligand>
    <ligandPart>
        <name>Fe</name>
        <dbReference type="ChEBI" id="CHEBI:18248"/>
    </ligandPart>
</feature>
<evidence type="ECO:0000256" key="8">
    <source>
        <dbReference type="PIRSR" id="PIRSR602401-1"/>
    </source>
</evidence>
<evidence type="ECO:0000313" key="9">
    <source>
        <dbReference type="EMBL" id="KAH8987858.1"/>
    </source>
</evidence>
<evidence type="ECO:0000256" key="5">
    <source>
        <dbReference type="ARBA" id="ARBA00023002"/>
    </source>
</evidence>
<gene>
    <name evidence="9" type="ORF">EDB92DRAFT_1936000</name>
</gene>
<keyword evidence="6 8" id="KW-0408">Iron</keyword>
<evidence type="ECO:0000256" key="2">
    <source>
        <dbReference type="ARBA" id="ARBA00010617"/>
    </source>
</evidence>
<evidence type="ECO:0000256" key="1">
    <source>
        <dbReference type="ARBA" id="ARBA00001971"/>
    </source>
</evidence>
<evidence type="ECO:0000256" key="4">
    <source>
        <dbReference type="ARBA" id="ARBA00022723"/>
    </source>
</evidence>
<evidence type="ECO:0000256" key="3">
    <source>
        <dbReference type="ARBA" id="ARBA00022617"/>
    </source>
</evidence>
<keyword evidence="4 8" id="KW-0479">Metal-binding</keyword>
<dbReference type="PANTHER" id="PTHR24286:SF24">
    <property type="entry name" value="LANOSTEROL 14-ALPHA DEMETHYLASE"/>
    <property type="match status" value="1"/>
</dbReference>
<dbReference type="InterPro" id="IPR001128">
    <property type="entry name" value="Cyt_P450"/>
</dbReference>
<keyword evidence="7" id="KW-0503">Monooxygenase</keyword>
<dbReference type="Proteomes" id="UP001201163">
    <property type="component" value="Unassembled WGS sequence"/>
</dbReference>
<dbReference type="Gene3D" id="1.10.630.10">
    <property type="entry name" value="Cytochrome P450"/>
    <property type="match status" value="1"/>
</dbReference>
<name>A0AAD4QBV6_9AGAM</name>
<evidence type="ECO:0000256" key="6">
    <source>
        <dbReference type="ARBA" id="ARBA00023004"/>
    </source>
</evidence>
<dbReference type="PANTHER" id="PTHR24286">
    <property type="entry name" value="CYTOCHROME P450 26"/>
    <property type="match status" value="1"/>
</dbReference>
<protein>
    <submittedName>
        <fullName evidence="9">Cytochrome P450</fullName>
    </submittedName>
</protein>
<dbReference type="GO" id="GO:0005506">
    <property type="term" value="F:iron ion binding"/>
    <property type="evidence" value="ECO:0007669"/>
    <property type="project" value="InterPro"/>
</dbReference>
<comment type="similarity">
    <text evidence="2">Belongs to the cytochrome P450 family.</text>
</comment>
<dbReference type="GO" id="GO:0016125">
    <property type="term" value="P:sterol metabolic process"/>
    <property type="evidence" value="ECO:0007669"/>
    <property type="project" value="TreeGrafter"/>
</dbReference>
<dbReference type="Pfam" id="PF00067">
    <property type="entry name" value="p450"/>
    <property type="match status" value="1"/>
</dbReference>
<dbReference type="SUPFAM" id="SSF48264">
    <property type="entry name" value="Cytochrome P450"/>
    <property type="match status" value="1"/>
</dbReference>
<dbReference type="PRINTS" id="PR00463">
    <property type="entry name" value="EP450I"/>
</dbReference>
<dbReference type="GO" id="GO:0016705">
    <property type="term" value="F:oxidoreductase activity, acting on paired donors, with incorporation or reduction of molecular oxygen"/>
    <property type="evidence" value="ECO:0007669"/>
    <property type="project" value="InterPro"/>
</dbReference>
<keyword evidence="3 8" id="KW-0349">Heme</keyword>
<dbReference type="InterPro" id="IPR036396">
    <property type="entry name" value="Cyt_P450_sf"/>
</dbReference>
<accession>A0AAD4QBV6</accession>
<evidence type="ECO:0000256" key="7">
    <source>
        <dbReference type="ARBA" id="ARBA00023033"/>
    </source>
</evidence>
<organism evidence="9 10">
    <name type="scientific">Lactarius akahatsu</name>
    <dbReference type="NCBI Taxonomy" id="416441"/>
    <lineage>
        <taxon>Eukaryota</taxon>
        <taxon>Fungi</taxon>
        <taxon>Dikarya</taxon>
        <taxon>Basidiomycota</taxon>
        <taxon>Agaricomycotina</taxon>
        <taxon>Agaricomycetes</taxon>
        <taxon>Russulales</taxon>
        <taxon>Russulaceae</taxon>
        <taxon>Lactarius</taxon>
    </lineage>
</organism>
<evidence type="ECO:0000313" key="10">
    <source>
        <dbReference type="Proteomes" id="UP001201163"/>
    </source>
</evidence>
<dbReference type="GO" id="GO:0020037">
    <property type="term" value="F:heme binding"/>
    <property type="evidence" value="ECO:0007669"/>
    <property type="project" value="InterPro"/>
</dbReference>
<dbReference type="AlphaFoldDB" id="A0AAD4QBV6"/>
<keyword evidence="5" id="KW-0560">Oxidoreductase</keyword>
<dbReference type="InterPro" id="IPR002401">
    <property type="entry name" value="Cyt_P450_E_grp-I"/>
</dbReference>
<comment type="cofactor">
    <cofactor evidence="1 8">
        <name>heme</name>
        <dbReference type="ChEBI" id="CHEBI:30413"/>
    </cofactor>
</comment>
<dbReference type="EMBL" id="JAKELL010000045">
    <property type="protein sequence ID" value="KAH8987858.1"/>
    <property type="molecule type" value="Genomic_DNA"/>
</dbReference>
<proteinExistence type="inferred from homology"/>
<dbReference type="CDD" id="cd00302">
    <property type="entry name" value="cytochrome_P450"/>
    <property type="match status" value="1"/>
</dbReference>
<dbReference type="GO" id="GO:0004497">
    <property type="term" value="F:monooxygenase activity"/>
    <property type="evidence" value="ECO:0007669"/>
    <property type="project" value="UniProtKB-KW"/>
</dbReference>
<keyword evidence="10" id="KW-1185">Reference proteome</keyword>
<comment type="caution">
    <text evidence="9">The sequence shown here is derived from an EMBL/GenBank/DDBJ whole genome shotgun (WGS) entry which is preliminary data.</text>
</comment>
<reference evidence="9" key="1">
    <citation type="submission" date="2022-01" db="EMBL/GenBank/DDBJ databases">
        <title>Comparative genomics reveals a dynamic genome evolution in the ectomycorrhizal milk-cap (Lactarius) mushrooms.</title>
        <authorList>
            <consortium name="DOE Joint Genome Institute"/>
            <person name="Lebreton A."/>
            <person name="Tang N."/>
            <person name="Kuo A."/>
            <person name="LaButti K."/>
            <person name="Drula E."/>
            <person name="Barry K."/>
            <person name="Clum A."/>
            <person name="Lipzen A."/>
            <person name="Mousain D."/>
            <person name="Ng V."/>
            <person name="Wang R."/>
            <person name="Wang X."/>
            <person name="Dai Y."/>
            <person name="Henrissat B."/>
            <person name="Grigoriev I.V."/>
            <person name="Guerin-Laguette A."/>
            <person name="Yu F."/>
            <person name="Martin F.M."/>
        </authorList>
    </citation>
    <scope>NUCLEOTIDE SEQUENCE</scope>
    <source>
        <strain evidence="9">QP</strain>
    </source>
</reference>